<dbReference type="Pfam" id="PF00610">
    <property type="entry name" value="DEP"/>
    <property type="match status" value="1"/>
</dbReference>
<dbReference type="EMBL" id="GDJX01019115">
    <property type="protein sequence ID" value="JAT48821.1"/>
    <property type="molecule type" value="Transcribed_RNA"/>
</dbReference>
<dbReference type="GO" id="GO:0035556">
    <property type="term" value="P:intracellular signal transduction"/>
    <property type="evidence" value="ECO:0007669"/>
    <property type="project" value="InterPro"/>
</dbReference>
<dbReference type="SMART" id="SM00049">
    <property type="entry name" value="DEP"/>
    <property type="match status" value="1"/>
</dbReference>
<dbReference type="Gene3D" id="1.10.10.10">
    <property type="entry name" value="Winged helix-like DNA-binding domain superfamily/Winged helix DNA-binding domain"/>
    <property type="match status" value="1"/>
</dbReference>
<organism evidence="4">
    <name type="scientific">Anthurium amnicola</name>
    <dbReference type="NCBI Taxonomy" id="1678845"/>
    <lineage>
        <taxon>Eukaryota</taxon>
        <taxon>Viridiplantae</taxon>
        <taxon>Streptophyta</taxon>
        <taxon>Embryophyta</taxon>
        <taxon>Tracheophyta</taxon>
        <taxon>Spermatophyta</taxon>
        <taxon>Magnoliopsida</taxon>
        <taxon>Liliopsida</taxon>
        <taxon>Araceae</taxon>
        <taxon>Pothoideae</taxon>
        <taxon>Potheae</taxon>
        <taxon>Anthurium</taxon>
    </lineage>
</organism>
<dbReference type="SUPFAM" id="SSF52833">
    <property type="entry name" value="Thioredoxin-like"/>
    <property type="match status" value="1"/>
</dbReference>
<dbReference type="InterPro" id="IPR006869">
    <property type="entry name" value="DUF547"/>
</dbReference>
<dbReference type="CDD" id="cd04371">
    <property type="entry name" value="DEP"/>
    <property type="match status" value="1"/>
</dbReference>
<dbReference type="CDD" id="cd03027">
    <property type="entry name" value="GRX_DEP"/>
    <property type="match status" value="1"/>
</dbReference>
<dbReference type="InterPro" id="IPR036390">
    <property type="entry name" value="WH_DNA-bd_sf"/>
</dbReference>
<dbReference type="PANTHER" id="PTHR46361">
    <property type="entry name" value="ELECTRON CARRIER/ PROTEIN DISULFIDE OXIDOREDUCTASE"/>
    <property type="match status" value="1"/>
</dbReference>
<dbReference type="PROSITE" id="PS50186">
    <property type="entry name" value="DEP"/>
    <property type="match status" value="1"/>
</dbReference>
<dbReference type="InterPro" id="IPR036388">
    <property type="entry name" value="WH-like_DNA-bd_sf"/>
</dbReference>
<dbReference type="Pfam" id="PF00462">
    <property type="entry name" value="Glutaredoxin"/>
    <property type="match status" value="1"/>
</dbReference>
<protein>
    <submittedName>
        <fullName evidence="4">Glutaredoxin-3</fullName>
    </submittedName>
</protein>
<feature type="region of interest" description="Disordered" evidence="1">
    <location>
        <begin position="34"/>
        <end position="198"/>
    </location>
</feature>
<dbReference type="PANTHER" id="PTHR46361:SF1">
    <property type="entry name" value="F26K24.21 PROTEIN"/>
    <property type="match status" value="1"/>
</dbReference>
<dbReference type="InterPro" id="IPR036249">
    <property type="entry name" value="Thioredoxin-like_sf"/>
</dbReference>
<feature type="compositionally biased region" description="Low complexity" evidence="1">
    <location>
        <begin position="125"/>
        <end position="143"/>
    </location>
</feature>
<feature type="non-terminal residue" evidence="4">
    <location>
        <position position="1"/>
    </location>
</feature>
<evidence type="ECO:0000313" key="4">
    <source>
        <dbReference type="EMBL" id="JAT48821.1"/>
    </source>
</evidence>
<dbReference type="InterPro" id="IPR000591">
    <property type="entry name" value="DEP_dom"/>
</dbReference>
<dbReference type="Gene3D" id="3.40.30.10">
    <property type="entry name" value="Glutaredoxin"/>
    <property type="match status" value="1"/>
</dbReference>
<accession>A0A1D1Y2G4</accession>
<name>A0A1D1Y2G4_9ARAE</name>
<feature type="compositionally biased region" description="Acidic residues" evidence="1">
    <location>
        <begin position="91"/>
        <end position="103"/>
    </location>
</feature>
<feature type="compositionally biased region" description="Basic and acidic residues" evidence="1">
    <location>
        <begin position="176"/>
        <end position="191"/>
    </location>
</feature>
<sequence>LSLSLSIFLFSAAVSLVSLVPRGTFRARLRFSRASPEMVPCEEEEPKPTTTPLPDGAPALPSDVKDHALLAVDPVGGEEDAAAGGKRRVGDDEDDDGDGDDEDGKLGGDASSGNDEVSGEEDSDGGQPDSWSGDSDSSGGDTVPGDDREAIRREGKLLRPPSHLPQPEDPPGLTKSRSDGGEDFRPMERSLSDSAAGGGNPIYVSAIGKYIRDRGSTLSAALAKRISSLKEPDAVTEFQLSGLKVIVRPKEEEEEEEGNGRGIRLKGRISFFSRSNCRDCGAVRAFLREKGLPYVEINVDVFPGREKELVERAGSAAVPQVFFNEKLMGGLVALNSLRNSGEFEKRLHEMAGRRCPDGAPQVPVYGFDEEEEAGADAMVGMARVLRQRLPIQDRLSKMKIVKNCFSGDDMVEAIINHLDCGRKKAVEIGKELYRKHFIHHVFREKDFEDGNHLYRFLEHDPLIPRCYNFRGATNDDEPKHASSVGRRLTKLMWAALEAYASDDRRHLDYARIGASEEFRRYVNLVEDLQRVDVLELSADERMAFFLNLYNAMAIHAVIRMGRPEGVIDRRAFYGDFHYIVGGYPYSLNTIKNGILRSNRRPPYSFVKPFSAADKRLEMALPKVNPLIHFGLCNGARSSPAVRFFSGQGTEIELRNAAREFFLARGVEVDVEKRTVHLTRIIKWYSVDFGEEKEILKWIISFLDASKAGLLTHLLSDGGPVNIAYQNFDWSLNS</sequence>
<dbReference type="InterPro" id="IPR002109">
    <property type="entry name" value="Glutaredoxin"/>
</dbReference>
<feature type="domain" description="DEP" evidence="3">
    <location>
        <begin position="385"/>
        <end position="458"/>
    </location>
</feature>
<feature type="compositionally biased region" description="Basic and acidic residues" evidence="1">
    <location>
        <begin position="145"/>
        <end position="157"/>
    </location>
</feature>
<dbReference type="Pfam" id="PF04784">
    <property type="entry name" value="DUF547"/>
    <property type="match status" value="1"/>
</dbReference>
<gene>
    <name evidence="4" type="primary">grxC</name>
    <name evidence="4" type="ORF">g.53047</name>
</gene>
<reference evidence="4" key="1">
    <citation type="submission" date="2015-07" db="EMBL/GenBank/DDBJ databases">
        <title>Transcriptome Assembly of Anthurium amnicola.</title>
        <authorList>
            <person name="Suzuki J."/>
        </authorList>
    </citation>
    <scope>NUCLEOTIDE SEQUENCE</scope>
</reference>
<dbReference type="AlphaFoldDB" id="A0A1D1Y2G4"/>
<evidence type="ECO:0000259" key="3">
    <source>
        <dbReference type="PROSITE" id="PS50186"/>
    </source>
</evidence>
<evidence type="ECO:0000256" key="2">
    <source>
        <dbReference type="SAM" id="SignalP"/>
    </source>
</evidence>
<dbReference type="SUPFAM" id="SSF46785">
    <property type="entry name" value="Winged helix' DNA-binding domain"/>
    <property type="match status" value="1"/>
</dbReference>
<keyword evidence="2" id="KW-0732">Signal</keyword>
<evidence type="ECO:0000256" key="1">
    <source>
        <dbReference type="SAM" id="MobiDB-lite"/>
    </source>
</evidence>
<proteinExistence type="predicted"/>
<dbReference type="PROSITE" id="PS51354">
    <property type="entry name" value="GLUTAREDOXIN_2"/>
    <property type="match status" value="1"/>
</dbReference>
<feature type="signal peptide" evidence="2">
    <location>
        <begin position="1"/>
        <end position="19"/>
    </location>
</feature>
<feature type="chain" id="PRO_5008899891" evidence="2">
    <location>
        <begin position="20"/>
        <end position="733"/>
    </location>
</feature>